<dbReference type="InterPro" id="IPR001810">
    <property type="entry name" value="F-box_dom"/>
</dbReference>
<dbReference type="EMBL" id="JAUESC010000380">
    <property type="protein sequence ID" value="KAK0592563.1"/>
    <property type="molecule type" value="Genomic_DNA"/>
</dbReference>
<name>A0AA39SJJ8_ACESA</name>
<sequence>MEGEGHSRKKVKINRDRLSNLPDSIIHHILSLMDAKYEVQTCILSKKWKFHWAHVPCYSFNCPTSSSDVEFQDFVANVLNNRQSFNLSRPRFRVSGITMSSLAKMFYQYVLSCRSEELDIRKKVQISDQKVVDRLSSLPDCIIHHILSLTNTKNAVQTHVLSKKWRNHWTNIHSFNFDHSSFSTWVGFKEFVLNIFWHWAWDRKSVNLRKLKLICGGTVREKFVMTVFKYAKSHRLEEVETDAIGGFPQSLANCREGLYGCDTLKTLKVYHSLEEFLGCENLTTLQISASLPGHFFPYLFDNGMYLKNLLFVNCDLSFGKIFTLLFDTSHLDTLTISNFRCCEKIEIIASARIFNWKGESPCLLSFDEFGPDEVNIHMSPPADRPMKKWFTAMRDMVEGCRHADSITVLLNISKGTFILYYRRYSNADGETKVMELQKETGEERVLFAYPMVNGFDLNKFATILEELFGEKETHISNQMEIDRLSNLPDHIIYHILSFLETKYSVQTCVLSKKWRWKKPASCGKISSYALSKCLEELDTNVTTFPQSLYQCQTLRTLKLGPCSSDLPDLSSLTLLTTLELTDVWLRGCDFFSKCLVLENLSIIDCEVFSTLNISAPRLVKLVISNYRSLKKNRNGKIVRTPPNDGKIVITAPRLKFFNLKEKDPLVLSMDDCPNLEKVDIHMSQPFCQKIGDKKQTFILDMFHMIEGLFHVKSLRISLNFAKEKFILCRNNVDEETKIAVLNKETGEEQLVGLATVLEEI</sequence>
<dbReference type="SUPFAM" id="SSF52047">
    <property type="entry name" value="RNI-like"/>
    <property type="match status" value="2"/>
</dbReference>
<proteinExistence type="predicted"/>
<dbReference type="AlphaFoldDB" id="A0AA39SJJ8"/>
<comment type="caution">
    <text evidence="2">The sequence shown here is derived from an EMBL/GenBank/DDBJ whole genome shotgun (WGS) entry which is preliminary data.</text>
</comment>
<dbReference type="InterPro" id="IPR036047">
    <property type="entry name" value="F-box-like_dom_sf"/>
</dbReference>
<dbReference type="Gene3D" id="1.20.1280.50">
    <property type="match status" value="1"/>
</dbReference>
<feature type="domain" description="F-box" evidence="1">
    <location>
        <begin position="21"/>
        <end position="62"/>
    </location>
</feature>
<dbReference type="InterPro" id="IPR032675">
    <property type="entry name" value="LRR_dom_sf"/>
</dbReference>
<feature type="domain" description="F-box" evidence="1">
    <location>
        <begin position="138"/>
        <end position="179"/>
    </location>
</feature>
<dbReference type="PANTHER" id="PTHR34223">
    <property type="entry name" value="OS11G0201299 PROTEIN"/>
    <property type="match status" value="1"/>
</dbReference>
<dbReference type="SMART" id="SM00256">
    <property type="entry name" value="FBOX"/>
    <property type="match status" value="3"/>
</dbReference>
<protein>
    <recommendedName>
        <fullName evidence="1">F-box domain-containing protein</fullName>
    </recommendedName>
</protein>
<evidence type="ECO:0000259" key="1">
    <source>
        <dbReference type="SMART" id="SM00256"/>
    </source>
</evidence>
<dbReference type="SUPFAM" id="SSF81383">
    <property type="entry name" value="F-box domain"/>
    <property type="match status" value="3"/>
</dbReference>
<dbReference type="Pfam" id="PF00646">
    <property type="entry name" value="F-box"/>
    <property type="match status" value="3"/>
</dbReference>
<dbReference type="Proteomes" id="UP001168877">
    <property type="component" value="Unassembled WGS sequence"/>
</dbReference>
<dbReference type="CDD" id="cd22160">
    <property type="entry name" value="F-box_AtFBL13-like"/>
    <property type="match status" value="3"/>
</dbReference>
<dbReference type="PANTHER" id="PTHR34223:SF51">
    <property type="entry name" value="OS06G0556300 PROTEIN"/>
    <property type="match status" value="1"/>
</dbReference>
<gene>
    <name evidence="2" type="ORF">LWI29_021291</name>
</gene>
<accession>A0AA39SJJ8</accession>
<dbReference type="Gene3D" id="3.80.10.10">
    <property type="entry name" value="Ribonuclease Inhibitor"/>
    <property type="match status" value="1"/>
</dbReference>
<dbReference type="InterPro" id="IPR053781">
    <property type="entry name" value="F-box_AtFBL13-like"/>
</dbReference>
<evidence type="ECO:0000313" key="2">
    <source>
        <dbReference type="EMBL" id="KAK0592563.1"/>
    </source>
</evidence>
<feature type="domain" description="F-box" evidence="1">
    <location>
        <begin position="487"/>
        <end position="526"/>
    </location>
</feature>
<evidence type="ECO:0000313" key="3">
    <source>
        <dbReference type="Proteomes" id="UP001168877"/>
    </source>
</evidence>
<organism evidence="2 3">
    <name type="scientific">Acer saccharum</name>
    <name type="common">Sugar maple</name>
    <dbReference type="NCBI Taxonomy" id="4024"/>
    <lineage>
        <taxon>Eukaryota</taxon>
        <taxon>Viridiplantae</taxon>
        <taxon>Streptophyta</taxon>
        <taxon>Embryophyta</taxon>
        <taxon>Tracheophyta</taxon>
        <taxon>Spermatophyta</taxon>
        <taxon>Magnoliopsida</taxon>
        <taxon>eudicotyledons</taxon>
        <taxon>Gunneridae</taxon>
        <taxon>Pentapetalae</taxon>
        <taxon>rosids</taxon>
        <taxon>malvids</taxon>
        <taxon>Sapindales</taxon>
        <taxon>Sapindaceae</taxon>
        <taxon>Hippocastanoideae</taxon>
        <taxon>Acereae</taxon>
        <taxon>Acer</taxon>
    </lineage>
</organism>
<reference evidence="2" key="2">
    <citation type="submission" date="2023-06" db="EMBL/GenBank/DDBJ databases">
        <authorList>
            <person name="Swenson N.G."/>
            <person name="Wegrzyn J.L."/>
            <person name="Mcevoy S.L."/>
        </authorList>
    </citation>
    <scope>NUCLEOTIDE SEQUENCE</scope>
    <source>
        <strain evidence="2">NS2018</strain>
        <tissue evidence="2">Leaf</tissue>
    </source>
</reference>
<dbReference type="InterPro" id="IPR053197">
    <property type="entry name" value="F-box_SCFL_complex_component"/>
</dbReference>
<reference evidence="2" key="1">
    <citation type="journal article" date="2022" name="Plant J.">
        <title>Strategies of tolerance reflected in two North American maple genomes.</title>
        <authorList>
            <person name="McEvoy S.L."/>
            <person name="Sezen U.U."/>
            <person name="Trouern-Trend A."/>
            <person name="McMahon S.M."/>
            <person name="Schaberg P.G."/>
            <person name="Yang J."/>
            <person name="Wegrzyn J.L."/>
            <person name="Swenson N.G."/>
        </authorList>
    </citation>
    <scope>NUCLEOTIDE SEQUENCE</scope>
    <source>
        <strain evidence="2">NS2018</strain>
    </source>
</reference>
<keyword evidence="3" id="KW-1185">Reference proteome</keyword>